<evidence type="ECO:0000256" key="6">
    <source>
        <dbReference type="HAMAP-Rule" id="MF_02016"/>
    </source>
</evidence>
<gene>
    <name evidence="6" type="primary">mltF</name>
    <name evidence="9" type="ORF">MAGMO_1128</name>
</gene>
<name>A0A1S7LED4_MAGMO</name>
<protein>
    <recommendedName>
        <fullName evidence="6">Membrane-bound lytic murein transglycosylase F</fullName>
        <ecNumber evidence="6">4.2.2.n1</ecNumber>
    </recommendedName>
    <alternativeName>
        <fullName evidence="6">Murein lyase F</fullName>
    </alternativeName>
</protein>
<feature type="region of interest" description="Disordered" evidence="7">
    <location>
        <begin position="560"/>
        <end position="583"/>
    </location>
</feature>
<dbReference type="PANTHER" id="PTHR35936">
    <property type="entry name" value="MEMBRANE-BOUND LYTIC MUREIN TRANSGLYCOSYLASE F"/>
    <property type="match status" value="1"/>
</dbReference>
<dbReference type="GO" id="GO:0016998">
    <property type="term" value="P:cell wall macromolecule catabolic process"/>
    <property type="evidence" value="ECO:0007669"/>
    <property type="project" value="UniProtKB-UniRule"/>
</dbReference>
<feature type="region of interest" description="LT domain" evidence="6">
    <location>
        <begin position="283"/>
        <end position="583"/>
    </location>
</feature>
<evidence type="ECO:0000313" key="9">
    <source>
        <dbReference type="EMBL" id="CRH05322.1"/>
    </source>
</evidence>
<feature type="active site" evidence="6">
    <location>
        <position position="329"/>
    </location>
</feature>
<evidence type="ECO:0000259" key="8">
    <source>
        <dbReference type="SMART" id="SM00062"/>
    </source>
</evidence>
<dbReference type="PANTHER" id="PTHR35936:SF32">
    <property type="entry name" value="MEMBRANE-BOUND LYTIC MUREIN TRANSGLYCOSYLASE F"/>
    <property type="match status" value="1"/>
</dbReference>
<dbReference type="EMBL" id="LO017727">
    <property type="protein sequence ID" value="CRH05322.1"/>
    <property type="molecule type" value="Genomic_DNA"/>
</dbReference>
<keyword evidence="1 6" id="KW-0732">Signal</keyword>
<keyword evidence="3 6" id="KW-0998">Cell outer membrane</keyword>
<keyword evidence="4 6" id="KW-0456">Lyase</keyword>
<feature type="domain" description="Solute-binding protein family 3/N-terminal" evidence="8">
    <location>
        <begin position="56"/>
        <end position="279"/>
    </location>
</feature>
<dbReference type="InterPro" id="IPR001638">
    <property type="entry name" value="Solute-binding_3/MltF_N"/>
</dbReference>
<evidence type="ECO:0000256" key="4">
    <source>
        <dbReference type="ARBA" id="ARBA00023239"/>
    </source>
</evidence>
<evidence type="ECO:0000256" key="3">
    <source>
        <dbReference type="ARBA" id="ARBA00023237"/>
    </source>
</evidence>
<comment type="domain">
    <text evidence="6">The N-terminal domain does not have lytic activity and probably modulates enzymatic activity. The C-terminal domain is the catalytic active domain.</text>
</comment>
<organism evidence="9">
    <name type="scientific">Magnetococcus massalia (strain MO-1)</name>
    <dbReference type="NCBI Taxonomy" id="451514"/>
    <lineage>
        <taxon>Bacteria</taxon>
        <taxon>Pseudomonadati</taxon>
        <taxon>Pseudomonadota</taxon>
        <taxon>Magnetococcia</taxon>
        <taxon>Magnetococcales</taxon>
        <taxon>Magnetococcaceae</taxon>
        <taxon>Magnetococcus</taxon>
    </lineage>
</organism>
<keyword evidence="5 6" id="KW-0961">Cell wall biogenesis/degradation</keyword>
<dbReference type="NCBIfam" id="NF008112">
    <property type="entry name" value="PRK10859.1"/>
    <property type="match status" value="1"/>
</dbReference>
<dbReference type="InterPro" id="IPR008258">
    <property type="entry name" value="Transglycosylase_SLT_dom_1"/>
</dbReference>
<sequence length="583" mass="66939">MKGRFLHSWFVSAIASVRDLALFRRGSLLTLLLPLLASCDIAVAPPIIDEIKKFGEIRVVTRNAPTTYYQGRDRIEGFEYELVLAFAKELGVKVRFIKKHSRAEVLKSLQRGEAHLAAAGLIRREEDQRQFLFGPDYQSVFQQVVCRRGGVRPKNLIKLTEANLSIVRGSAYEARLQELRALVPQLNWRSEDENSVEQILAQVWRGEVDCTVADSHIINLNRRYYPELTVKFPVSAEQQMAWIMPPRALFLQREVKDWFARYKKEGKLAHLHEKYFGFVSKGEAYDYVDNRQFIRRLSDRLPRFRRTFMDAGRKYHIPWQLLAAQAYQESHWDPAARSPTGVRGIMMLTRATASTLGIKDRTDIRESINGGAWYLANMRRRLPSTINEPDRTWIALAAYNVGMGHIHDARRLAEHTGLDSNTWRDLRKVLPLLSRKKYYEKLKYGYARGMEPVSYVRKVRHYHDILTRMERKAEVVAPRMRSGGVVVDEVAPKELLDGGDPSQSLKQAPPVPKKPLTTPQENEEQGGVIDIQQQSWVQPSKITPSPIHILPKVRAAAREMLHPMGHPAPRLRETPRAVPPPRS</sequence>
<comment type="caution">
    <text evidence="6">Lacks conserved residue(s) required for the propagation of feature annotation.</text>
</comment>
<dbReference type="GO" id="GO:0008933">
    <property type="term" value="F:peptidoglycan lytic transglycosylase activity"/>
    <property type="evidence" value="ECO:0007669"/>
    <property type="project" value="UniProtKB-UniRule"/>
</dbReference>
<dbReference type="SUPFAM" id="SSF53955">
    <property type="entry name" value="Lysozyme-like"/>
    <property type="match status" value="1"/>
</dbReference>
<dbReference type="SUPFAM" id="SSF53850">
    <property type="entry name" value="Periplasmic binding protein-like II"/>
    <property type="match status" value="1"/>
</dbReference>
<dbReference type="GO" id="GO:0009279">
    <property type="term" value="C:cell outer membrane"/>
    <property type="evidence" value="ECO:0007669"/>
    <property type="project" value="UniProtKB-SubCell"/>
</dbReference>
<dbReference type="CDD" id="cd13403">
    <property type="entry name" value="MLTF-like"/>
    <property type="match status" value="1"/>
</dbReference>
<dbReference type="EC" id="4.2.2.n1" evidence="6"/>
<dbReference type="Pfam" id="PF01464">
    <property type="entry name" value="SLT"/>
    <property type="match status" value="1"/>
</dbReference>
<evidence type="ECO:0000256" key="2">
    <source>
        <dbReference type="ARBA" id="ARBA00023136"/>
    </source>
</evidence>
<evidence type="ECO:0000256" key="7">
    <source>
        <dbReference type="SAM" id="MobiDB-lite"/>
    </source>
</evidence>
<comment type="catalytic activity">
    <reaction evidence="6">
        <text>Exolytic cleavage of the (1-&gt;4)-beta-glycosidic linkage between N-acetylmuramic acid (MurNAc) and N-acetylglucosamine (GlcNAc) residues in peptidoglycan, from either the reducing or the non-reducing ends of the peptidoglycan chains, with concomitant formation of a 1,6-anhydrobond in the MurNAc residue.</text>
        <dbReference type="EC" id="4.2.2.n1"/>
    </reaction>
</comment>
<dbReference type="Gene3D" id="3.40.190.10">
    <property type="entry name" value="Periplasmic binding protein-like II"/>
    <property type="match status" value="2"/>
</dbReference>
<comment type="similarity">
    <text evidence="6">In the N-terminal section; belongs to the bacterial solute-binding protein 3 family.</text>
</comment>
<proteinExistence type="inferred from homology"/>
<comment type="subcellular location">
    <subcellularLocation>
        <location evidence="6">Cell outer membrane</location>
        <topology evidence="6">Peripheral membrane protein</topology>
    </subcellularLocation>
    <text evidence="6">Attached to the inner leaflet of the outer membrane.</text>
</comment>
<dbReference type="AlphaFoldDB" id="A0A1S7LED4"/>
<dbReference type="GO" id="GO:0009253">
    <property type="term" value="P:peptidoglycan catabolic process"/>
    <property type="evidence" value="ECO:0007669"/>
    <property type="project" value="TreeGrafter"/>
</dbReference>
<dbReference type="InterPro" id="IPR023346">
    <property type="entry name" value="Lysozyme-like_dom_sf"/>
</dbReference>
<accession>A0A1S7LED4</accession>
<dbReference type="HAMAP" id="MF_02016">
    <property type="entry name" value="MltF"/>
    <property type="match status" value="1"/>
</dbReference>
<reference evidence="9" key="1">
    <citation type="submission" date="2015-04" db="EMBL/GenBank/DDBJ databases">
        <authorList>
            <person name="Syromyatnikov M.Y."/>
            <person name="Popov V.N."/>
        </authorList>
    </citation>
    <scope>NUCLEOTIDE SEQUENCE</scope>
    <source>
        <strain evidence="9">MO-1</strain>
    </source>
</reference>
<evidence type="ECO:0000256" key="1">
    <source>
        <dbReference type="ARBA" id="ARBA00022729"/>
    </source>
</evidence>
<dbReference type="Pfam" id="PF00497">
    <property type="entry name" value="SBP_bac_3"/>
    <property type="match status" value="1"/>
</dbReference>
<dbReference type="InterPro" id="IPR023703">
    <property type="entry name" value="MltF"/>
</dbReference>
<comment type="function">
    <text evidence="6">Murein-degrading enzyme that degrades murein glycan strands and insoluble, high-molecular weight murein sacculi, with the concomitant formation of a 1,6-anhydromuramoyl product. Lytic transglycosylases (LTs) play an integral role in the metabolism of the peptidoglycan (PG) sacculus. Their lytic action creates space within the PG sacculus to allow for its expansion as well as for the insertion of various structures such as secretion systems and flagella.</text>
</comment>
<dbReference type="GO" id="GO:0071555">
    <property type="term" value="P:cell wall organization"/>
    <property type="evidence" value="ECO:0007669"/>
    <property type="project" value="UniProtKB-KW"/>
</dbReference>
<keyword evidence="2 6" id="KW-0472">Membrane</keyword>
<feature type="region of interest" description="Disordered" evidence="7">
    <location>
        <begin position="494"/>
        <end position="527"/>
    </location>
</feature>
<comment type="similarity">
    <text evidence="6">In the C-terminal section; belongs to the transglycosylase Slt family.</text>
</comment>
<dbReference type="Gene3D" id="1.10.530.10">
    <property type="match status" value="1"/>
</dbReference>
<dbReference type="CDD" id="cd01009">
    <property type="entry name" value="PBP2_YfhD_N"/>
    <property type="match status" value="1"/>
</dbReference>
<dbReference type="SMART" id="SM00062">
    <property type="entry name" value="PBPb"/>
    <property type="match status" value="1"/>
</dbReference>
<evidence type="ECO:0000256" key="5">
    <source>
        <dbReference type="ARBA" id="ARBA00023316"/>
    </source>
</evidence>